<evidence type="ECO:0000313" key="9">
    <source>
        <dbReference type="Proteomes" id="UP000278983"/>
    </source>
</evidence>
<keyword evidence="9" id="KW-1185">Reference proteome</keyword>
<protein>
    <submittedName>
        <fullName evidence="8">Acetyltransferase</fullName>
    </submittedName>
</protein>
<keyword evidence="7" id="KW-1133">Transmembrane helix</keyword>
<dbReference type="GO" id="GO:0016746">
    <property type="term" value="F:acyltransferase activity"/>
    <property type="evidence" value="ECO:0007669"/>
    <property type="project" value="UniProtKB-KW"/>
</dbReference>
<evidence type="ECO:0000313" key="8">
    <source>
        <dbReference type="EMBL" id="RUL60345.1"/>
    </source>
</evidence>
<evidence type="ECO:0000256" key="7">
    <source>
        <dbReference type="SAM" id="Phobius"/>
    </source>
</evidence>
<keyword evidence="7" id="KW-0812">Transmembrane</keyword>
<proteinExistence type="predicted"/>
<dbReference type="AlphaFoldDB" id="A0A432LN78"/>
<reference evidence="8 9" key="1">
    <citation type="submission" date="2018-12" db="EMBL/GenBank/DDBJ databases">
        <title>Genome sequencing of Prevotella sp. KCOM 3155 (= JS262).</title>
        <authorList>
            <person name="Kook J.-K."/>
            <person name="Park S.-N."/>
            <person name="Lim Y.K."/>
        </authorList>
    </citation>
    <scope>NUCLEOTIDE SEQUENCE [LARGE SCALE GENOMIC DNA]</scope>
    <source>
        <strain evidence="8 9">KCOM 3155</strain>
    </source>
</reference>
<evidence type="ECO:0000256" key="2">
    <source>
        <dbReference type="ARBA" id="ARBA00022475"/>
    </source>
</evidence>
<dbReference type="PANTHER" id="PTHR30606">
    <property type="entry name" value="LIPID A BIOSYNTHESIS LAUROYL ACYLTRANSFERASE"/>
    <property type="match status" value="1"/>
</dbReference>
<dbReference type="OrthoDB" id="9801955at2"/>
<evidence type="ECO:0000256" key="3">
    <source>
        <dbReference type="ARBA" id="ARBA00022519"/>
    </source>
</evidence>
<dbReference type="CDD" id="cd07984">
    <property type="entry name" value="LPLAT_LABLAT-like"/>
    <property type="match status" value="1"/>
</dbReference>
<dbReference type="Proteomes" id="UP000278983">
    <property type="component" value="Unassembled WGS sequence"/>
</dbReference>
<keyword evidence="3" id="KW-0997">Cell inner membrane</keyword>
<dbReference type="Pfam" id="PF03279">
    <property type="entry name" value="Lip_A_acyltrans"/>
    <property type="match status" value="1"/>
</dbReference>
<evidence type="ECO:0000256" key="4">
    <source>
        <dbReference type="ARBA" id="ARBA00022679"/>
    </source>
</evidence>
<organism evidence="8 9">
    <name type="scientific">Prevotella koreensis</name>
    <dbReference type="NCBI Taxonomy" id="2490854"/>
    <lineage>
        <taxon>Bacteria</taxon>
        <taxon>Pseudomonadati</taxon>
        <taxon>Bacteroidota</taxon>
        <taxon>Bacteroidia</taxon>
        <taxon>Bacteroidales</taxon>
        <taxon>Prevotellaceae</taxon>
        <taxon>Prevotella</taxon>
    </lineage>
</organism>
<sequence>MIAMSPFYALSLLPYSVLYLLSDCIYIIIYHIVGYRKDVVRSNMSKSFPEKSEQERREIEREFYKWLSDYFVETLKMLSVSDKTFLKHVSFEGVEELEKCFDKGQHCAAMLGHYGNWELLSATDLAFSEWGSHAIQRNRNGERKPVVCGLIYHPLHNKFFDLLFIEIRQALRGICIPKKDILRKLVEYRREGRMTLFGYIADQSPKWNNIHLWLNFLGHETPVFTGAERIIRKMNNAVFYVDAERPRRGRYVFTFKPITLEPSKMEPNEVTCRYFEMLEESIRRDPTIYLWSHDRWKRTREEYEHLFKVENGRTIPIEK</sequence>
<dbReference type="GO" id="GO:0005886">
    <property type="term" value="C:plasma membrane"/>
    <property type="evidence" value="ECO:0007669"/>
    <property type="project" value="UniProtKB-SubCell"/>
</dbReference>
<gene>
    <name evidence="8" type="ORF">EHV08_05915</name>
</gene>
<evidence type="ECO:0000256" key="1">
    <source>
        <dbReference type="ARBA" id="ARBA00004533"/>
    </source>
</evidence>
<accession>A0A432LN78</accession>
<comment type="subcellular location">
    <subcellularLocation>
        <location evidence="1">Cell inner membrane</location>
    </subcellularLocation>
</comment>
<keyword evidence="2" id="KW-1003">Cell membrane</keyword>
<dbReference type="EMBL" id="RYYU01000001">
    <property type="protein sequence ID" value="RUL60345.1"/>
    <property type="molecule type" value="Genomic_DNA"/>
</dbReference>
<feature type="transmembrane region" description="Helical" evidence="7">
    <location>
        <begin position="12"/>
        <end position="33"/>
    </location>
</feature>
<name>A0A432LN78_9BACT</name>
<evidence type="ECO:0000256" key="6">
    <source>
        <dbReference type="ARBA" id="ARBA00023315"/>
    </source>
</evidence>
<keyword evidence="4 8" id="KW-0808">Transferase</keyword>
<keyword evidence="5 7" id="KW-0472">Membrane</keyword>
<evidence type="ECO:0000256" key="5">
    <source>
        <dbReference type="ARBA" id="ARBA00023136"/>
    </source>
</evidence>
<dbReference type="InterPro" id="IPR004960">
    <property type="entry name" value="LipA_acyltrans"/>
</dbReference>
<dbReference type="PANTHER" id="PTHR30606:SF10">
    <property type="entry name" value="PHOSPHATIDYLINOSITOL MANNOSIDE ACYLTRANSFERASE"/>
    <property type="match status" value="1"/>
</dbReference>
<keyword evidence="6" id="KW-0012">Acyltransferase</keyword>
<comment type="caution">
    <text evidence="8">The sequence shown here is derived from an EMBL/GenBank/DDBJ whole genome shotgun (WGS) entry which is preliminary data.</text>
</comment>
<dbReference type="GO" id="GO:0009247">
    <property type="term" value="P:glycolipid biosynthetic process"/>
    <property type="evidence" value="ECO:0007669"/>
    <property type="project" value="UniProtKB-ARBA"/>
</dbReference>